<keyword evidence="2" id="KW-0645">Protease</keyword>
<dbReference type="Pfam" id="PF01750">
    <property type="entry name" value="HycI"/>
    <property type="match status" value="1"/>
</dbReference>
<protein>
    <recommendedName>
        <fullName evidence="6">Hydrogenase maturation protease</fullName>
    </recommendedName>
</protein>
<evidence type="ECO:0000313" key="5">
    <source>
        <dbReference type="EMBL" id="CAA9521202.1"/>
    </source>
</evidence>
<dbReference type="NCBIfam" id="TIGR00072">
    <property type="entry name" value="hydrog_prot"/>
    <property type="match status" value="1"/>
</dbReference>
<dbReference type="SUPFAM" id="SSF53163">
    <property type="entry name" value="HybD-like"/>
    <property type="match status" value="1"/>
</dbReference>
<evidence type="ECO:0000256" key="1">
    <source>
        <dbReference type="ARBA" id="ARBA00006814"/>
    </source>
</evidence>
<name>A0A6J4TFE4_9ACTN</name>
<dbReference type="GO" id="GO:0004190">
    <property type="term" value="F:aspartic-type endopeptidase activity"/>
    <property type="evidence" value="ECO:0007669"/>
    <property type="project" value="UniProtKB-KW"/>
</dbReference>
<evidence type="ECO:0000256" key="4">
    <source>
        <dbReference type="ARBA" id="ARBA00022801"/>
    </source>
</evidence>
<dbReference type="InterPro" id="IPR023430">
    <property type="entry name" value="Pept_HybD-like_dom_sf"/>
</dbReference>
<evidence type="ECO:0000256" key="3">
    <source>
        <dbReference type="ARBA" id="ARBA00022750"/>
    </source>
</evidence>
<keyword evidence="3" id="KW-0064">Aspartyl protease</keyword>
<proteinExistence type="inferred from homology"/>
<dbReference type="EMBL" id="CADCVR010000102">
    <property type="protein sequence ID" value="CAA9521202.1"/>
    <property type="molecule type" value="Genomic_DNA"/>
</dbReference>
<sequence>MRVLVCGVGYRFLRDGALGPYMSDTLSARATERVEVEDLGYHPVGFTQNLQERPDYDRIVFVAAVDRGRAPGTIKAYRYDHCLPSSKEVQERVGDSVTGSISLDNLLIVSEAFKALPDDVWVVEVEPADETWGEGFSPIVEAKLPEITETIWNLTKP</sequence>
<evidence type="ECO:0000256" key="2">
    <source>
        <dbReference type="ARBA" id="ARBA00022670"/>
    </source>
</evidence>
<dbReference type="GO" id="GO:0016485">
    <property type="term" value="P:protein processing"/>
    <property type="evidence" value="ECO:0007669"/>
    <property type="project" value="TreeGrafter"/>
</dbReference>
<comment type="similarity">
    <text evidence="1">Belongs to the peptidase A31 family.</text>
</comment>
<gene>
    <name evidence="5" type="ORF">AVDCRST_MAG53-3562</name>
</gene>
<dbReference type="PANTHER" id="PTHR30302:SF1">
    <property type="entry name" value="HYDROGENASE 2 MATURATION PROTEASE"/>
    <property type="match status" value="1"/>
</dbReference>
<keyword evidence="4" id="KW-0378">Hydrolase</keyword>
<reference evidence="5" key="1">
    <citation type="submission" date="2020-02" db="EMBL/GenBank/DDBJ databases">
        <authorList>
            <person name="Meier V. D."/>
        </authorList>
    </citation>
    <scope>NUCLEOTIDE SEQUENCE</scope>
    <source>
        <strain evidence="5">AVDCRST_MAG53</strain>
    </source>
</reference>
<dbReference type="GO" id="GO:0008047">
    <property type="term" value="F:enzyme activator activity"/>
    <property type="evidence" value="ECO:0007669"/>
    <property type="project" value="InterPro"/>
</dbReference>
<dbReference type="InterPro" id="IPR000671">
    <property type="entry name" value="Peptidase_A31"/>
</dbReference>
<dbReference type="Gene3D" id="3.40.50.1450">
    <property type="entry name" value="HybD-like"/>
    <property type="match status" value="1"/>
</dbReference>
<accession>A0A6J4TFE4</accession>
<dbReference type="AlphaFoldDB" id="A0A6J4TFE4"/>
<dbReference type="PANTHER" id="PTHR30302">
    <property type="entry name" value="HYDROGENASE 1 MATURATION PROTEASE"/>
    <property type="match status" value="1"/>
</dbReference>
<organism evidence="5">
    <name type="scientific">uncultured Solirubrobacteraceae bacterium</name>
    <dbReference type="NCBI Taxonomy" id="1162706"/>
    <lineage>
        <taxon>Bacteria</taxon>
        <taxon>Bacillati</taxon>
        <taxon>Actinomycetota</taxon>
        <taxon>Thermoleophilia</taxon>
        <taxon>Solirubrobacterales</taxon>
        <taxon>Solirubrobacteraceae</taxon>
        <taxon>environmental samples</taxon>
    </lineage>
</organism>
<evidence type="ECO:0008006" key="6">
    <source>
        <dbReference type="Google" id="ProtNLM"/>
    </source>
</evidence>